<organism evidence="1 2">
    <name type="scientific">Gottschalkia acidurici (strain ATCC 7906 / DSM 604 / BCRC 14475 / CIP 104303 / KCTC 5404 / NCIMB 10678 / 9a)</name>
    <name type="common">Clostridium acidurici</name>
    <dbReference type="NCBI Taxonomy" id="1128398"/>
    <lineage>
        <taxon>Bacteria</taxon>
        <taxon>Bacillati</taxon>
        <taxon>Bacillota</taxon>
        <taxon>Tissierellia</taxon>
        <taxon>Tissierellales</taxon>
        <taxon>Gottschalkiaceae</taxon>
        <taxon>Gottschalkia</taxon>
    </lineage>
</organism>
<dbReference type="eggNOG" id="ENOG5030G1R">
    <property type="taxonomic scope" value="Bacteria"/>
</dbReference>
<proteinExistence type="predicted"/>
<evidence type="ECO:0000313" key="2">
    <source>
        <dbReference type="Proteomes" id="UP000006094"/>
    </source>
</evidence>
<gene>
    <name evidence="1" type="ordered locus">Curi_c18450</name>
</gene>
<accession>K0B2M1</accession>
<sequence length="337" mass="39494">MRKSFIIIITLFILTTFLFAKTYSSTQPASVTINNIVFKEGLNENLVKKYFSTNEEAKKQAEKRIKEIVIKDLGYSDWTEYMDYIEISLYPIDIIGDKKKELIIAVNLSKNLGTIAIYKTNNGGYELANKIENLTSIKGVSVKRNDTSDKRFLMVEEVLDESIGAYFTDNFIRLFTEIDNEFKEVFRESLNYEAFYYEKWIDPSKEKPKWFKLNEKSVVDYTYNVDNHISLLVSKTIERSEAKDNADHTIPKKFKKVEEDFFEIKYIWSEKYSSFILGEGEILSSKEEVGILEDTSKTADYLLKLGDKYYKVINKNMEIKYIKENEIKIIEDYSDKN</sequence>
<dbReference type="HOGENOM" id="CLU_823097_0_0_9"/>
<reference evidence="1 2" key="1">
    <citation type="journal article" date="2012" name="PLoS ONE">
        <title>The purine-utilizing bacterium Clostridium acidurici 9a: a genome-guided metabolic reconsideration.</title>
        <authorList>
            <person name="Hartwich K."/>
            <person name="Poehlein A."/>
            <person name="Daniel R."/>
        </authorList>
    </citation>
    <scope>NUCLEOTIDE SEQUENCE [LARGE SCALE GENOMIC DNA]</scope>
    <source>
        <strain evidence="2">ATCC 7906 / DSM 604 / BCRC 14475 / CIP 104303 / KCTC 5404 / NCIMB 10678 / 9a</strain>
    </source>
</reference>
<name>K0B2M1_GOTA9</name>
<dbReference type="EMBL" id="CP003326">
    <property type="protein sequence ID" value="AFS78851.1"/>
    <property type="molecule type" value="Genomic_DNA"/>
</dbReference>
<keyword evidence="2" id="KW-1185">Reference proteome</keyword>
<dbReference type="RefSeq" id="WP_014967987.1">
    <property type="nucleotide sequence ID" value="NC_018664.1"/>
</dbReference>
<dbReference type="AlphaFoldDB" id="K0B2M1"/>
<dbReference type="OrthoDB" id="1950369at2"/>
<dbReference type="Proteomes" id="UP000006094">
    <property type="component" value="Chromosome"/>
</dbReference>
<dbReference type="STRING" id="1128398.Curi_c18450"/>
<protein>
    <submittedName>
        <fullName evidence="1">Uncharacterized protein</fullName>
    </submittedName>
</protein>
<evidence type="ECO:0000313" key="1">
    <source>
        <dbReference type="EMBL" id="AFS78851.1"/>
    </source>
</evidence>
<dbReference type="KEGG" id="cad:Curi_c18450"/>